<dbReference type="RefSeq" id="WP_273640483.1">
    <property type="nucleotide sequence ID" value="NZ_JAQQXP010000001.1"/>
</dbReference>
<evidence type="ECO:0000313" key="1">
    <source>
        <dbReference type="EMBL" id="MDC8831279.1"/>
    </source>
</evidence>
<dbReference type="SUPFAM" id="SSF56112">
    <property type="entry name" value="Protein kinase-like (PK-like)"/>
    <property type="match status" value="1"/>
</dbReference>
<name>A0ABT5L4B8_9ALTE</name>
<dbReference type="InterPro" id="IPR011009">
    <property type="entry name" value="Kinase-like_dom_sf"/>
</dbReference>
<dbReference type="Proteomes" id="UP001218788">
    <property type="component" value="Unassembled WGS sequence"/>
</dbReference>
<evidence type="ECO:0000313" key="2">
    <source>
        <dbReference type="Proteomes" id="UP001218788"/>
    </source>
</evidence>
<protein>
    <submittedName>
        <fullName evidence="1">Phosphotransferase</fullName>
    </submittedName>
</protein>
<proteinExistence type="predicted"/>
<dbReference type="PANTHER" id="PTHR11012:SF30">
    <property type="entry name" value="PROTEIN KINASE-LIKE DOMAIN-CONTAINING"/>
    <property type="match status" value="1"/>
</dbReference>
<organism evidence="1 2">
    <name type="scientific">Alteromonas gilva</name>
    <dbReference type="NCBI Taxonomy" id="2987522"/>
    <lineage>
        <taxon>Bacteria</taxon>
        <taxon>Pseudomonadati</taxon>
        <taxon>Pseudomonadota</taxon>
        <taxon>Gammaproteobacteria</taxon>
        <taxon>Alteromonadales</taxon>
        <taxon>Alteromonadaceae</taxon>
        <taxon>Alteromonas/Salinimonas group</taxon>
        <taxon>Alteromonas</taxon>
    </lineage>
</organism>
<reference evidence="1 2" key="1">
    <citation type="submission" date="2022-10" db="EMBL/GenBank/DDBJ databases">
        <title>Alteromonas sp. chi3 Genome sequencing.</title>
        <authorList>
            <person name="Park S."/>
        </authorList>
    </citation>
    <scope>NUCLEOTIDE SEQUENCE [LARGE SCALE GENOMIC DNA]</scope>
    <source>
        <strain evidence="2">chi3</strain>
    </source>
</reference>
<gene>
    <name evidence="1" type="ORF">OIK42_10950</name>
</gene>
<dbReference type="EMBL" id="JAQQXP010000001">
    <property type="protein sequence ID" value="MDC8831279.1"/>
    <property type="molecule type" value="Genomic_DNA"/>
</dbReference>
<dbReference type="InterPro" id="IPR004119">
    <property type="entry name" value="EcKL"/>
</dbReference>
<dbReference type="Pfam" id="PF02958">
    <property type="entry name" value="EcKL"/>
    <property type="match status" value="1"/>
</dbReference>
<keyword evidence="2" id="KW-1185">Reference proteome</keyword>
<dbReference type="Gene3D" id="3.90.1200.10">
    <property type="match status" value="1"/>
</dbReference>
<sequence length="337" mass="38153">MNTPAPHSPPHLAPPVIKWLSSLLDDKHLCQFELVQPLWSDFGQLLRCYSPARQSTLIIKLISVPKTFNHPHGFSTSTSQQRKLRSYRIEQHFYLEYGALCETATIADLVIADQRDGVQVLVLGDLNALGYTARHTSLSVSQCRVVLAWLAAFHAKFMNIAPNGLWPQGSYWHLATRQDEWHNMPDGELKQQAAQLDELLQRCPWRTLIHGDAKVANFCFSQSGDAVAAVDFQYVGGGIGVQDVCYFLGSALSERQQARSTEACLDYYFSHLKTHLAARFKPPQINQICAQWRALYCVASADFHRFLMGWNPAHFKINTVLAAQTKEALMHLQQRYQ</sequence>
<dbReference type="PANTHER" id="PTHR11012">
    <property type="entry name" value="PROTEIN KINASE-LIKE DOMAIN-CONTAINING"/>
    <property type="match status" value="1"/>
</dbReference>
<comment type="caution">
    <text evidence="1">The sequence shown here is derived from an EMBL/GenBank/DDBJ whole genome shotgun (WGS) entry which is preliminary data.</text>
</comment>
<accession>A0ABT5L4B8</accession>